<sequence>MPTTAALARSLSSLLEKSADAPSLPELLHLVDEFVEESKSWTDVDTQITQLEEELVALHQAAIDYSSVDQLEIFLACLFHLERILTPTSVISWFDLILRPALREPKLSTAALNYAKELIISTLQKPDEVVVGGFRRRLLELYLLDAFNEGSGGDALEWAELTEDEREHRRRWKSNLQDILIAYGGDAPDEFLTEVNQQFQTPSRRLQLLILLNEFTSSSKFCSTVPVLASHKIMTSLANCLFLDNSSTVCTAAVRLTVKFIPYFAVHARSNLKATFPQFLAILARIMCWKERVPATKNPLAQHDEEFERELYRESSRILYPRRELKWERLEMTFSASPSTPPNCRQFFTILYYLYPSNVLKFIRGPATYLKEVELESPYTVDWNKAFEESEVKRRSENFVREHICHPFLIWGTAAKEMTKPEFWNKYDVGRIVSEATMLDIRYLCIGLKERFKLEGKVPAVAGTVVSGSTPAEDPEDVEDAEEPAQFIQSTDLSNRKVIISLQDMIEASVALKTNIDVDIVQPTSAPKSGFISNETEASASAQEPTSSGGDSEGTSHVIQTINGLQREVLLLRNELNFELWHSRENSKHIGRLYEDRILMRTAESERQGLYNKLRRYRAQVVNLETELRDHKQQAASAKNGYADWTRELQEKMKELREDKKRLMADLSNAQAAAKDLKALYEAQGKRLAESLNENFNLKAETQENVQEIATLKDYERQIEELTKMRQVWEDDSRKFTERGEELDRLQKANEALQARISELERVQNNEADARDDDYRRQIQSLELRLAQMEAISEEDANQRLADENAEMKSEIETLQAVVASLKDQLGRPEFLDT</sequence>
<dbReference type="AlphaFoldDB" id="A0A9W8MCA9"/>
<dbReference type="InterPro" id="IPR007483">
    <property type="entry name" value="Hamartin"/>
</dbReference>
<keyword evidence="4" id="KW-1185">Reference proteome</keyword>
<name>A0A9W8MCA9_9AGAR</name>
<evidence type="ECO:0000256" key="2">
    <source>
        <dbReference type="SAM" id="MobiDB-lite"/>
    </source>
</evidence>
<dbReference type="OrthoDB" id="28737at2759"/>
<dbReference type="PANTHER" id="PTHR15154">
    <property type="entry name" value="HAMARTIN"/>
    <property type="match status" value="1"/>
</dbReference>
<feature type="non-terminal residue" evidence="3">
    <location>
        <position position="834"/>
    </location>
</feature>
<comment type="caution">
    <text evidence="3">The sequence shown here is derived from an EMBL/GenBank/DDBJ whole genome shotgun (WGS) entry which is preliminary data.</text>
</comment>
<dbReference type="PANTHER" id="PTHR15154:SF2">
    <property type="entry name" value="HAMARTIN"/>
    <property type="match status" value="1"/>
</dbReference>
<keyword evidence="1" id="KW-0175">Coiled coil</keyword>
<feature type="coiled-coil region" evidence="1">
    <location>
        <begin position="600"/>
        <end position="825"/>
    </location>
</feature>
<proteinExistence type="predicted"/>
<evidence type="ECO:0000313" key="3">
    <source>
        <dbReference type="EMBL" id="KAJ2925236.1"/>
    </source>
</evidence>
<gene>
    <name evidence="3" type="ORF">H1R20_g11886</name>
</gene>
<protein>
    <submittedName>
        <fullName evidence="3">Uncharacterized protein</fullName>
    </submittedName>
</protein>
<accession>A0A9W8MCA9</accession>
<dbReference type="GO" id="GO:0051726">
    <property type="term" value="P:regulation of cell cycle"/>
    <property type="evidence" value="ECO:0007669"/>
    <property type="project" value="TreeGrafter"/>
</dbReference>
<evidence type="ECO:0000256" key="1">
    <source>
        <dbReference type="SAM" id="Coils"/>
    </source>
</evidence>
<feature type="region of interest" description="Disordered" evidence="2">
    <location>
        <begin position="527"/>
        <end position="556"/>
    </location>
</feature>
<dbReference type="GO" id="GO:0032007">
    <property type="term" value="P:negative regulation of TOR signaling"/>
    <property type="evidence" value="ECO:0007669"/>
    <property type="project" value="TreeGrafter"/>
</dbReference>
<dbReference type="GO" id="GO:0033596">
    <property type="term" value="C:TSC1-TSC2 complex"/>
    <property type="evidence" value="ECO:0007669"/>
    <property type="project" value="TreeGrafter"/>
</dbReference>
<reference evidence="3" key="1">
    <citation type="submission" date="2022-06" db="EMBL/GenBank/DDBJ databases">
        <title>Genome Sequence of Candolleomyces eurysporus.</title>
        <authorList>
            <person name="Buettner E."/>
        </authorList>
    </citation>
    <scope>NUCLEOTIDE SEQUENCE</scope>
    <source>
        <strain evidence="3">VTCC 930004</strain>
    </source>
</reference>
<organism evidence="3 4">
    <name type="scientific">Candolleomyces eurysporus</name>
    <dbReference type="NCBI Taxonomy" id="2828524"/>
    <lineage>
        <taxon>Eukaryota</taxon>
        <taxon>Fungi</taxon>
        <taxon>Dikarya</taxon>
        <taxon>Basidiomycota</taxon>
        <taxon>Agaricomycotina</taxon>
        <taxon>Agaricomycetes</taxon>
        <taxon>Agaricomycetidae</taxon>
        <taxon>Agaricales</taxon>
        <taxon>Agaricineae</taxon>
        <taxon>Psathyrellaceae</taxon>
        <taxon>Candolleomyces</taxon>
    </lineage>
</organism>
<evidence type="ECO:0000313" key="4">
    <source>
        <dbReference type="Proteomes" id="UP001140091"/>
    </source>
</evidence>
<dbReference type="Proteomes" id="UP001140091">
    <property type="component" value="Unassembled WGS sequence"/>
</dbReference>
<dbReference type="EMBL" id="JANBPK010001192">
    <property type="protein sequence ID" value="KAJ2925236.1"/>
    <property type="molecule type" value="Genomic_DNA"/>
</dbReference>